<evidence type="ECO:0000313" key="2">
    <source>
        <dbReference type="Proteomes" id="UP001180020"/>
    </source>
</evidence>
<organism evidence="1 2">
    <name type="scientific">Acorus calamus</name>
    <name type="common">Sweet flag</name>
    <dbReference type="NCBI Taxonomy" id="4465"/>
    <lineage>
        <taxon>Eukaryota</taxon>
        <taxon>Viridiplantae</taxon>
        <taxon>Streptophyta</taxon>
        <taxon>Embryophyta</taxon>
        <taxon>Tracheophyta</taxon>
        <taxon>Spermatophyta</taxon>
        <taxon>Magnoliopsida</taxon>
        <taxon>Liliopsida</taxon>
        <taxon>Acoraceae</taxon>
        <taxon>Acorus</taxon>
    </lineage>
</organism>
<reference evidence="1" key="2">
    <citation type="submission" date="2023-06" db="EMBL/GenBank/DDBJ databases">
        <authorList>
            <person name="Ma L."/>
            <person name="Liu K.-W."/>
            <person name="Li Z."/>
            <person name="Hsiao Y.-Y."/>
            <person name="Qi Y."/>
            <person name="Fu T."/>
            <person name="Tang G."/>
            <person name="Zhang D."/>
            <person name="Sun W.-H."/>
            <person name="Liu D.-K."/>
            <person name="Li Y."/>
            <person name="Chen G.-Z."/>
            <person name="Liu X.-D."/>
            <person name="Liao X.-Y."/>
            <person name="Jiang Y.-T."/>
            <person name="Yu X."/>
            <person name="Hao Y."/>
            <person name="Huang J."/>
            <person name="Zhao X.-W."/>
            <person name="Ke S."/>
            <person name="Chen Y.-Y."/>
            <person name="Wu W.-L."/>
            <person name="Hsu J.-L."/>
            <person name="Lin Y.-F."/>
            <person name="Huang M.-D."/>
            <person name="Li C.-Y."/>
            <person name="Huang L."/>
            <person name="Wang Z.-W."/>
            <person name="Zhao X."/>
            <person name="Zhong W.-Y."/>
            <person name="Peng D.-H."/>
            <person name="Ahmad S."/>
            <person name="Lan S."/>
            <person name="Zhang J.-S."/>
            <person name="Tsai W.-C."/>
            <person name="Van De Peer Y."/>
            <person name="Liu Z.-J."/>
        </authorList>
    </citation>
    <scope>NUCLEOTIDE SEQUENCE</scope>
    <source>
        <strain evidence="1">CP</strain>
        <tissue evidence="1">Leaves</tissue>
    </source>
</reference>
<name>A0AAV9F4F3_ACOCL</name>
<sequence length="124" mass="13139">MIAAITEPVFQKSHLTSHPPGDTLFPQRKGSWRRSARKWAMGGPSVSGTRDDRLSVLEAAGSHLFHSTGMLRLVAKGAASCCLHGFEGSGDMAPKDPPQGSLVYVAGVSEKAYDEGLSSQMGPK</sequence>
<keyword evidence="2" id="KW-1185">Reference proteome</keyword>
<dbReference type="AlphaFoldDB" id="A0AAV9F4F3"/>
<dbReference type="EMBL" id="JAUJYO010000004">
    <property type="protein sequence ID" value="KAK1319417.1"/>
    <property type="molecule type" value="Genomic_DNA"/>
</dbReference>
<accession>A0AAV9F4F3</accession>
<dbReference type="Proteomes" id="UP001180020">
    <property type="component" value="Unassembled WGS sequence"/>
</dbReference>
<reference evidence="1" key="1">
    <citation type="journal article" date="2023" name="Nat. Commun.">
        <title>Diploid and tetraploid genomes of Acorus and the evolution of monocots.</title>
        <authorList>
            <person name="Ma L."/>
            <person name="Liu K.W."/>
            <person name="Li Z."/>
            <person name="Hsiao Y.Y."/>
            <person name="Qi Y."/>
            <person name="Fu T."/>
            <person name="Tang G.D."/>
            <person name="Zhang D."/>
            <person name="Sun W.H."/>
            <person name="Liu D.K."/>
            <person name="Li Y."/>
            <person name="Chen G.Z."/>
            <person name="Liu X.D."/>
            <person name="Liao X.Y."/>
            <person name="Jiang Y.T."/>
            <person name="Yu X."/>
            <person name="Hao Y."/>
            <person name="Huang J."/>
            <person name="Zhao X.W."/>
            <person name="Ke S."/>
            <person name="Chen Y.Y."/>
            <person name="Wu W.L."/>
            <person name="Hsu J.L."/>
            <person name="Lin Y.F."/>
            <person name="Huang M.D."/>
            <person name="Li C.Y."/>
            <person name="Huang L."/>
            <person name="Wang Z.W."/>
            <person name="Zhao X."/>
            <person name="Zhong W.Y."/>
            <person name="Peng D.H."/>
            <person name="Ahmad S."/>
            <person name="Lan S."/>
            <person name="Zhang J.S."/>
            <person name="Tsai W.C."/>
            <person name="Van de Peer Y."/>
            <person name="Liu Z.J."/>
        </authorList>
    </citation>
    <scope>NUCLEOTIDE SEQUENCE</scope>
    <source>
        <strain evidence="1">CP</strain>
    </source>
</reference>
<protein>
    <submittedName>
        <fullName evidence="1">Uncharacterized protein</fullName>
    </submittedName>
</protein>
<gene>
    <name evidence="1" type="ORF">QJS10_CPB04g00882</name>
</gene>
<evidence type="ECO:0000313" key="1">
    <source>
        <dbReference type="EMBL" id="KAK1319417.1"/>
    </source>
</evidence>
<proteinExistence type="predicted"/>
<comment type="caution">
    <text evidence="1">The sequence shown here is derived from an EMBL/GenBank/DDBJ whole genome shotgun (WGS) entry which is preliminary data.</text>
</comment>